<proteinExistence type="predicted"/>
<dbReference type="AlphaFoldDB" id="A0A1X0DXI3"/>
<gene>
    <name evidence="1" type="ORF">BST28_18760</name>
</gene>
<reference evidence="1 2" key="1">
    <citation type="submission" date="2017-02" db="EMBL/GenBank/DDBJ databases">
        <title>The new phylogeny of genus Mycobacterium.</title>
        <authorList>
            <person name="Tortoli E."/>
            <person name="Trovato A."/>
            <person name="Cirillo D.M."/>
        </authorList>
    </citation>
    <scope>NUCLEOTIDE SEQUENCE [LARGE SCALE GENOMIC DNA]</scope>
    <source>
        <strain evidence="1 2">DSM 45093</strain>
    </source>
</reference>
<organism evidence="1 2">
    <name type="scientific">Mycolicibacter kumamotonensis</name>
    <dbReference type="NCBI Taxonomy" id="354243"/>
    <lineage>
        <taxon>Bacteria</taxon>
        <taxon>Bacillati</taxon>
        <taxon>Actinomycetota</taxon>
        <taxon>Actinomycetes</taxon>
        <taxon>Mycobacteriales</taxon>
        <taxon>Mycobacteriaceae</taxon>
        <taxon>Mycolicibacter</taxon>
    </lineage>
</organism>
<accession>A0A1X0DXI3</accession>
<evidence type="ECO:0000313" key="1">
    <source>
        <dbReference type="EMBL" id="ORA77164.1"/>
    </source>
</evidence>
<dbReference type="Pfam" id="PF14359">
    <property type="entry name" value="DUF4406"/>
    <property type="match status" value="1"/>
</dbReference>
<dbReference type="SUPFAM" id="SSF52309">
    <property type="entry name" value="N-(deoxy)ribosyltransferase-like"/>
    <property type="match status" value="1"/>
</dbReference>
<evidence type="ECO:0008006" key="3">
    <source>
        <dbReference type="Google" id="ProtNLM"/>
    </source>
</evidence>
<dbReference type="Proteomes" id="UP000192713">
    <property type="component" value="Unassembled WGS sequence"/>
</dbReference>
<comment type="caution">
    <text evidence="1">The sequence shown here is derived from an EMBL/GenBank/DDBJ whole genome shotgun (WGS) entry which is preliminary data.</text>
</comment>
<dbReference type="InterPro" id="IPR025518">
    <property type="entry name" value="DUF4406"/>
</dbReference>
<dbReference type="RefSeq" id="WP_083082295.1">
    <property type="nucleotide sequence ID" value="NZ_MVHU01000035.1"/>
</dbReference>
<dbReference type="EMBL" id="MVHU01000035">
    <property type="protein sequence ID" value="ORA77164.1"/>
    <property type="molecule type" value="Genomic_DNA"/>
</dbReference>
<dbReference type="Gene3D" id="3.40.50.10400">
    <property type="entry name" value="Hypothetical protein PA1492"/>
    <property type="match status" value="1"/>
</dbReference>
<name>A0A1X0DXI3_9MYCO</name>
<protein>
    <recommendedName>
        <fullName evidence="3">DUF4406 domain-containing protein</fullName>
    </recommendedName>
</protein>
<evidence type="ECO:0000313" key="2">
    <source>
        <dbReference type="Proteomes" id="UP000192713"/>
    </source>
</evidence>
<sequence length="104" mass="11438">MTSPDIYYIAGPMTGYVDFNYPAFEAKAAELREAGKSVISPAEIHPAEPLMPTDWYLRRDLAVLVLCSHIVFLPGWKSSKGSQLEHHVATALGMSITYPEGEAL</sequence>